<accession>U7QGD6</accession>
<protein>
    <submittedName>
        <fullName evidence="2">Uncharacterized protein</fullName>
    </submittedName>
</protein>
<dbReference type="Proteomes" id="UP000017127">
    <property type="component" value="Unassembled WGS sequence"/>
</dbReference>
<sequence length="224" mass="25286">MSDFKPTPETNLTTTQLLERYRIGDEATLRTWAQLHGLNGNHGMYAPNEVELIDHVHHHLQNLGMSIDEYKHLVSRRLNRSSTAPSSGVNSAPHSQPIEQPVFPPQPSVNHSANHSAENNLSENSEELTQQASGAIEMLMEQYSEAIDYMGEQIADQFIEELDASVMRHLSRKVQQRFTMNGQVRSNRLMKVIEGVFQSKNKRLLMGSPSEDSGLQMENTHRLG</sequence>
<feature type="region of interest" description="Disordered" evidence="1">
    <location>
        <begin position="205"/>
        <end position="224"/>
    </location>
</feature>
<dbReference type="EMBL" id="AUZM01000028">
    <property type="protein sequence ID" value="ERT06943.1"/>
    <property type="molecule type" value="Genomic_DNA"/>
</dbReference>
<feature type="compositionally biased region" description="Low complexity" evidence="1">
    <location>
        <begin position="110"/>
        <end position="123"/>
    </location>
</feature>
<name>U7QGD6_9CYAN</name>
<dbReference type="OrthoDB" id="451049at2"/>
<organism evidence="2 3">
    <name type="scientific">Lyngbya aestuarii BL J</name>
    <dbReference type="NCBI Taxonomy" id="1348334"/>
    <lineage>
        <taxon>Bacteria</taxon>
        <taxon>Bacillati</taxon>
        <taxon>Cyanobacteriota</taxon>
        <taxon>Cyanophyceae</taxon>
        <taxon>Oscillatoriophycideae</taxon>
        <taxon>Oscillatoriales</taxon>
        <taxon>Microcoleaceae</taxon>
        <taxon>Lyngbya</taxon>
    </lineage>
</organism>
<gene>
    <name evidence="2" type="ORF">M595_3094</name>
</gene>
<feature type="region of interest" description="Disordered" evidence="1">
    <location>
        <begin position="78"/>
        <end position="129"/>
    </location>
</feature>
<dbReference type="RefSeq" id="WP_023066843.1">
    <property type="nucleotide sequence ID" value="NZ_AUZM01000028.1"/>
</dbReference>
<evidence type="ECO:0000313" key="2">
    <source>
        <dbReference type="EMBL" id="ERT06943.1"/>
    </source>
</evidence>
<feature type="compositionally biased region" description="Polar residues" evidence="1">
    <location>
        <begin position="80"/>
        <end position="98"/>
    </location>
</feature>
<keyword evidence="3" id="KW-1185">Reference proteome</keyword>
<dbReference type="AlphaFoldDB" id="U7QGD6"/>
<evidence type="ECO:0000256" key="1">
    <source>
        <dbReference type="SAM" id="MobiDB-lite"/>
    </source>
</evidence>
<comment type="caution">
    <text evidence="2">The sequence shown here is derived from an EMBL/GenBank/DDBJ whole genome shotgun (WGS) entry which is preliminary data.</text>
</comment>
<proteinExistence type="predicted"/>
<reference evidence="2 3" key="1">
    <citation type="journal article" date="2013" name="Front. Microbiol.">
        <title>Comparative genomic analyses of the cyanobacterium, Lyngbya aestuarii BL J, a powerful hydrogen producer.</title>
        <authorList>
            <person name="Kothari A."/>
            <person name="Vaughn M."/>
            <person name="Garcia-Pichel F."/>
        </authorList>
    </citation>
    <scope>NUCLEOTIDE SEQUENCE [LARGE SCALE GENOMIC DNA]</scope>
    <source>
        <strain evidence="2 3">BL J</strain>
    </source>
</reference>
<dbReference type="PATRIC" id="fig|1348334.3.peg.2995"/>
<evidence type="ECO:0000313" key="3">
    <source>
        <dbReference type="Proteomes" id="UP000017127"/>
    </source>
</evidence>